<dbReference type="PANTHER" id="PTHR40621">
    <property type="entry name" value="TRANSCRIPTION FACTOR KAPC-RELATED"/>
    <property type="match status" value="1"/>
</dbReference>
<feature type="region of interest" description="Disordered" evidence="3">
    <location>
        <begin position="1"/>
        <end position="31"/>
    </location>
</feature>
<gene>
    <name evidence="5" type="ORF">E8E12_001503</name>
</gene>
<evidence type="ECO:0000256" key="1">
    <source>
        <dbReference type="ARBA" id="ARBA00004123"/>
    </source>
</evidence>
<dbReference type="Gene3D" id="1.20.5.170">
    <property type="match status" value="1"/>
</dbReference>
<dbReference type="InterPro" id="IPR046347">
    <property type="entry name" value="bZIP_sf"/>
</dbReference>
<comment type="caution">
    <text evidence="5">The sequence shown here is derived from an EMBL/GenBank/DDBJ whole genome shotgun (WGS) entry which is preliminary data.</text>
</comment>
<feature type="compositionally biased region" description="Basic and acidic residues" evidence="3">
    <location>
        <begin position="1"/>
        <end position="12"/>
    </location>
</feature>
<comment type="subcellular location">
    <subcellularLocation>
        <location evidence="1">Nucleus</location>
    </subcellularLocation>
</comment>
<sequence length="347" mass="38696">MRPNEERTKQVPDDTPGFGERRQRNRQAQTAFRRRRTEYIKQMEITLKRHEHILQGLQHRQRKHTSECLVLRYQNSLLEGIALEKGIDVQAELYGAHTSPGHAQLKRRTAMNTQQRQPLLPACSGTKRMEEPAAAQITGLDQSSLASQPTPGSQQQLSRNEWEADSSSSDLQKRAVWVNARPVPLQLQSSWPPPSPEANFVPTTIPCRTALLSDHCHPSCTMGADAAAGCESDMAQGDDRFSSQRAGLMDRLEYERQAVFHEDPTASDQFTSPILYLQQDLPPASSMLFPNTPAQNSVLASPTALVFDDSEHTSVGTDKHLSDPDDLLFIADLFELSAGVHSAMTYK</sequence>
<dbReference type="AlphaFoldDB" id="A0A9P5BUT3"/>
<dbReference type="GO" id="GO:0090575">
    <property type="term" value="C:RNA polymerase II transcription regulator complex"/>
    <property type="evidence" value="ECO:0007669"/>
    <property type="project" value="TreeGrafter"/>
</dbReference>
<dbReference type="CDD" id="cd14688">
    <property type="entry name" value="bZIP_YAP"/>
    <property type="match status" value="1"/>
</dbReference>
<feature type="region of interest" description="Disordered" evidence="3">
    <location>
        <begin position="100"/>
        <end position="124"/>
    </location>
</feature>
<name>A0A9P5BUT3_9PLEO</name>
<dbReference type="SUPFAM" id="SSF57959">
    <property type="entry name" value="Leucine zipper domain"/>
    <property type="match status" value="1"/>
</dbReference>
<evidence type="ECO:0000259" key="4">
    <source>
        <dbReference type="PROSITE" id="PS00036"/>
    </source>
</evidence>
<feature type="region of interest" description="Disordered" evidence="3">
    <location>
        <begin position="141"/>
        <end position="170"/>
    </location>
</feature>
<feature type="domain" description="BZIP" evidence="4">
    <location>
        <begin position="21"/>
        <end position="35"/>
    </location>
</feature>
<evidence type="ECO:0000256" key="2">
    <source>
        <dbReference type="ARBA" id="ARBA00023242"/>
    </source>
</evidence>
<dbReference type="EMBL" id="SWKV01000152">
    <property type="protein sequence ID" value="KAF3031401.1"/>
    <property type="molecule type" value="Genomic_DNA"/>
</dbReference>
<dbReference type="InterPro" id="IPR050936">
    <property type="entry name" value="AP-1-like"/>
</dbReference>
<evidence type="ECO:0000313" key="5">
    <source>
        <dbReference type="EMBL" id="KAF3031401.1"/>
    </source>
</evidence>
<evidence type="ECO:0000256" key="3">
    <source>
        <dbReference type="SAM" id="MobiDB-lite"/>
    </source>
</evidence>
<keyword evidence="2" id="KW-0539">Nucleus</keyword>
<proteinExistence type="predicted"/>
<organism evidence="5 6">
    <name type="scientific">Didymella heteroderae</name>
    <dbReference type="NCBI Taxonomy" id="1769908"/>
    <lineage>
        <taxon>Eukaryota</taxon>
        <taxon>Fungi</taxon>
        <taxon>Dikarya</taxon>
        <taxon>Ascomycota</taxon>
        <taxon>Pezizomycotina</taxon>
        <taxon>Dothideomycetes</taxon>
        <taxon>Pleosporomycetidae</taxon>
        <taxon>Pleosporales</taxon>
        <taxon>Pleosporineae</taxon>
        <taxon>Didymellaceae</taxon>
        <taxon>Didymella</taxon>
    </lineage>
</organism>
<keyword evidence="6" id="KW-1185">Reference proteome</keyword>
<reference evidence="5" key="1">
    <citation type="submission" date="2019-04" db="EMBL/GenBank/DDBJ databases">
        <title>Sequencing of skin fungus with MAO and IRED activity.</title>
        <authorList>
            <person name="Marsaioli A.J."/>
            <person name="Bonatto J.M.C."/>
            <person name="Reis Junior O."/>
        </authorList>
    </citation>
    <scope>NUCLEOTIDE SEQUENCE</scope>
    <source>
        <strain evidence="5">28M1</strain>
    </source>
</reference>
<protein>
    <recommendedName>
        <fullName evidence="4">BZIP domain-containing protein</fullName>
    </recommendedName>
</protein>
<evidence type="ECO:0000313" key="6">
    <source>
        <dbReference type="Proteomes" id="UP000758155"/>
    </source>
</evidence>
<dbReference type="InterPro" id="IPR004827">
    <property type="entry name" value="bZIP"/>
</dbReference>
<dbReference type="Proteomes" id="UP000758155">
    <property type="component" value="Unassembled WGS sequence"/>
</dbReference>
<dbReference type="GO" id="GO:0000976">
    <property type="term" value="F:transcription cis-regulatory region binding"/>
    <property type="evidence" value="ECO:0007669"/>
    <property type="project" value="InterPro"/>
</dbReference>
<dbReference type="PROSITE" id="PS00036">
    <property type="entry name" value="BZIP_BASIC"/>
    <property type="match status" value="1"/>
</dbReference>
<dbReference type="OrthoDB" id="2285533at2759"/>
<accession>A0A9P5BUT3</accession>
<dbReference type="GO" id="GO:0001228">
    <property type="term" value="F:DNA-binding transcription activator activity, RNA polymerase II-specific"/>
    <property type="evidence" value="ECO:0007669"/>
    <property type="project" value="TreeGrafter"/>
</dbReference>
<dbReference type="PANTHER" id="PTHR40621:SF9">
    <property type="entry name" value="MEAB PROTEIN"/>
    <property type="match status" value="1"/>
</dbReference>